<dbReference type="Gene3D" id="3.40.50.720">
    <property type="entry name" value="NAD(P)-binding Rossmann-like Domain"/>
    <property type="match status" value="1"/>
</dbReference>
<dbReference type="OrthoDB" id="10058185at2759"/>
<protein>
    <recommendedName>
        <fullName evidence="2">3-beta hydroxysteroid dehydrogenase/isomerase domain-containing protein</fullName>
    </recommendedName>
</protein>
<evidence type="ECO:0000259" key="2">
    <source>
        <dbReference type="Pfam" id="PF01073"/>
    </source>
</evidence>
<sequence>MAADQITYLVVGGCGFLGHHIVSQLSENHTGTVAVFDLRTDRNRLPGATYYEGDITSASDVDSVLGKVKPQVLIHTVSPLAMQHNKPLFDKVNIHGTENLIERAGKSGFVKAFVFTSSASVVHDGIHDLVNVDETTPVLYWPEQTEYYSHTKAVAESRVLEANRRYGDMLTCAIRPSGIYGEGDVQALPGFLKVLEEGKHNWQIGSNENQFDWTYVGNVAHAHILAARALLHTHTMSITPLNHEKVDGEAFFVTNDETAGFWDFPRQIWKTAGWNGSAEDAWVIPRGAGIVIALLLEWIYWIVFFGTKESIFTVQRVRFTTMYRSFDISKAKQRLGYMPIVSQKEGIDRGVKAYFKERKRTSMGSKEK</sequence>
<reference evidence="3" key="1">
    <citation type="submission" date="2021-03" db="EMBL/GenBank/DDBJ databases">
        <authorList>
            <person name="Tagirdzhanova G."/>
        </authorList>
    </citation>
    <scope>NUCLEOTIDE SEQUENCE</scope>
</reference>
<keyword evidence="1" id="KW-1133">Transmembrane helix</keyword>
<organism evidence="3 4">
    <name type="scientific">Gomphillus americanus</name>
    <dbReference type="NCBI Taxonomy" id="1940652"/>
    <lineage>
        <taxon>Eukaryota</taxon>
        <taxon>Fungi</taxon>
        <taxon>Dikarya</taxon>
        <taxon>Ascomycota</taxon>
        <taxon>Pezizomycotina</taxon>
        <taxon>Lecanoromycetes</taxon>
        <taxon>OSLEUM clade</taxon>
        <taxon>Ostropomycetidae</taxon>
        <taxon>Ostropales</taxon>
        <taxon>Graphidaceae</taxon>
        <taxon>Gomphilloideae</taxon>
        <taxon>Gomphillus</taxon>
    </lineage>
</organism>
<proteinExistence type="predicted"/>
<dbReference type="InterPro" id="IPR036291">
    <property type="entry name" value="NAD(P)-bd_dom_sf"/>
</dbReference>
<gene>
    <name evidence="3" type="ORF">GOMPHAMPRED_006117</name>
</gene>
<dbReference type="EMBL" id="CAJPDQ010000004">
    <property type="protein sequence ID" value="CAF9908273.1"/>
    <property type="molecule type" value="Genomic_DNA"/>
</dbReference>
<dbReference type="GO" id="GO:0006694">
    <property type="term" value="P:steroid biosynthetic process"/>
    <property type="evidence" value="ECO:0007669"/>
    <property type="project" value="InterPro"/>
</dbReference>
<feature type="domain" description="3-beta hydroxysteroid dehydrogenase/isomerase" evidence="2">
    <location>
        <begin position="9"/>
        <end position="275"/>
    </location>
</feature>
<dbReference type="InterPro" id="IPR002225">
    <property type="entry name" value="3Beta_OHSteriod_DH/Estase"/>
</dbReference>
<keyword evidence="4" id="KW-1185">Reference proteome</keyword>
<evidence type="ECO:0000313" key="4">
    <source>
        <dbReference type="Proteomes" id="UP000664169"/>
    </source>
</evidence>
<feature type="transmembrane region" description="Helical" evidence="1">
    <location>
        <begin position="287"/>
        <end position="306"/>
    </location>
</feature>
<dbReference type="SUPFAM" id="SSF51735">
    <property type="entry name" value="NAD(P)-binding Rossmann-fold domains"/>
    <property type="match status" value="1"/>
</dbReference>
<dbReference type="AlphaFoldDB" id="A0A8H3I7W8"/>
<dbReference type="GO" id="GO:0016616">
    <property type="term" value="F:oxidoreductase activity, acting on the CH-OH group of donors, NAD or NADP as acceptor"/>
    <property type="evidence" value="ECO:0007669"/>
    <property type="project" value="InterPro"/>
</dbReference>
<dbReference type="Pfam" id="PF01073">
    <property type="entry name" value="3Beta_HSD"/>
    <property type="match status" value="1"/>
</dbReference>
<name>A0A8H3I7W8_9LECA</name>
<accession>A0A8H3I7W8</accession>
<evidence type="ECO:0000256" key="1">
    <source>
        <dbReference type="SAM" id="Phobius"/>
    </source>
</evidence>
<evidence type="ECO:0000313" key="3">
    <source>
        <dbReference type="EMBL" id="CAF9908273.1"/>
    </source>
</evidence>
<dbReference type="PANTHER" id="PTHR43000">
    <property type="entry name" value="DTDP-D-GLUCOSE 4,6-DEHYDRATASE-RELATED"/>
    <property type="match status" value="1"/>
</dbReference>
<dbReference type="Proteomes" id="UP000664169">
    <property type="component" value="Unassembled WGS sequence"/>
</dbReference>
<keyword evidence="1" id="KW-0812">Transmembrane</keyword>
<comment type="caution">
    <text evidence="3">The sequence shown here is derived from an EMBL/GenBank/DDBJ whole genome shotgun (WGS) entry which is preliminary data.</text>
</comment>
<keyword evidence="1" id="KW-0472">Membrane</keyword>